<keyword evidence="5 6" id="KW-0408">Iron</keyword>
<keyword evidence="3 6" id="KW-0349">Heme</keyword>
<dbReference type="Proteomes" id="UP000803844">
    <property type="component" value="Unassembled WGS sequence"/>
</dbReference>
<dbReference type="PANTHER" id="PTHR24305">
    <property type="entry name" value="CYTOCHROME P450"/>
    <property type="match status" value="1"/>
</dbReference>
<keyword evidence="7" id="KW-1133">Transmembrane helix</keyword>
<name>A0A9P5CKI2_CRYP1</name>
<proteinExistence type="inferred from homology"/>
<evidence type="ECO:0000256" key="6">
    <source>
        <dbReference type="PIRSR" id="PIRSR602401-1"/>
    </source>
</evidence>
<dbReference type="GO" id="GO:0004497">
    <property type="term" value="F:monooxygenase activity"/>
    <property type="evidence" value="ECO:0007669"/>
    <property type="project" value="InterPro"/>
</dbReference>
<dbReference type="SUPFAM" id="SSF48264">
    <property type="entry name" value="Cytochrome P450"/>
    <property type="match status" value="1"/>
</dbReference>
<evidence type="ECO:0000313" key="9">
    <source>
        <dbReference type="Proteomes" id="UP000803844"/>
    </source>
</evidence>
<dbReference type="PRINTS" id="PR00463">
    <property type="entry name" value="EP450I"/>
</dbReference>
<reference evidence="8" key="1">
    <citation type="journal article" date="2020" name="Phytopathology">
        <title>Genome sequence of the chestnut blight fungus Cryphonectria parasitica EP155: A fundamental resource for an archetypical invasive plant pathogen.</title>
        <authorList>
            <person name="Crouch J.A."/>
            <person name="Dawe A."/>
            <person name="Aerts A."/>
            <person name="Barry K."/>
            <person name="Churchill A.C.L."/>
            <person name="Grimwood J."/>
            <person name="Hillman B."/>
            <person name="Milgroom M.G."/>
            <person name="Pangilinan J."/>
            <person name="Smith M."/>
            <person name="Salamov A."/>
            <person name="Schmutz J."/>
            <person name="Yadav J."/>
            <person name="Grigoriev I.V."/>
            <person name="Nuss D."/>
        </authorList>
    </citation>
    <scope>NUCLEOTIDE SEQUENCE</scope>
    <source>
        <strain evidence="8">EP155</strain>
    </source>
</reference>
<dbReference type="OrthoDB" id="1470350at2759"/>
<dbReference type="InterPro" id="IPR050121">
    <property type="entry name" value="Cytochrome_P450_monoxygenase"/>
</dbReference>
<dbReference type="CDD" id="cd11058">
    <property type="entry name" value="CYP60B-like"/>
    <property type="match status" value="1"/>
</dbReference>
<dbReference type="PRINTS" id="PR00385">
    <property type="entry name" value="P450"/>
</dbReference>
<keyword evidence="7" id="KW-0812">Transmembrane</keyword>
<dbReference type="InterPro" id="IPR036396">
    <property type="entry name" value="Cyt_P450_sf"/>
</dbReference>
<keyword evidence="7" id="KW-0472">Membrane</keyword>
<gene>
    <name evidence="8" type="ORF">M406DRAFT_73626</name>
</gene>
<dbReference type="GeneID" id="63842760"/>
<evidence type="ECO:0000256" key="3">
    <source>
        <dbReference type="ARBA" id="ARBA00022617"/>
    </source>
</evidence>
<dbReference type="PANTHER" id="PTHR24305:SF210">
    <property type="entry name" value="CYTOCHROME P450 MONOOXYGENASE ASQL-RELATED"/>
    <property type="match status" value="1"/>
</dbReference>
<dbReference type="AlphaFoldDB" id="A0A9P5CKI2"/>
<comment type="similarity">
    <text evidence="2">Belongs to the cytochrome P450 family.</text>
</comment>
<evidence type="ECO:0000256" key="5">
    <source>
        <dbReference type="ARBA" id="ARBA00023004"/>
    </source>
</evidence>
<dbReference type="InterPro" id="IPR001128">
    <property type="entry name" value="Cyt_P450"/>
</dbReference>
<evidence type="ECO:0000256" key="7">
    <source>
        <dbReference type="SAM" id="Phobius"/>
    </source>
</evidence>
<evidence type="ECO:0000256" key="2">
    <source>
        <dbReference type="ARBA" id="ARBA00010617"/>
    </source>
</evidence>
<dbReference type="RefSeq" id="XP_040772171.1">
    <property type="nucleotide sequence ID" value="XM_040925631.1"/>
</dbReference>
<dbReference type="InterPro" id="IPR002401">
    <property type="entry name" value="Cyt_P450_E_grp-I"/>
</dbReference>
<dbReference type="GO" id="GO:0016705">
    <property type="term" value="F:oxidoreductase activity, acting on paired donors, with incorporation or reduction of molecular oxygen"/>
    <property type="evidence" value="ECO:0007669"/>
    <property type="project" value="InterPro"/>
</dbReference>
<keyword evidence="9" id="KW-1185">Reference proteome</keyword>
<accession>A0A9P5CKI2</accession>
<feature type="binding site" description="axial binding residue" evidence="6">
    <location>
        <position position="454"/>
    </location>
    <ligand>
        <name>heme</name>
        <dbReference type="ChEBI" id="CHEBI:30413"/>
    </ligand>
    <ligandPart>
        <name>Fe</name>
        <dbReference type="ChEBI" id="CHEBI:18248"/>
    </ligandPart>
</feature>
<evidence type="ECO:0008006" key="10">
    <source>
        <dbReference type="Google" id="ProtNLM"/>
    </source>
</evidence>
<organism evidence="8 9">
    <name type="scientific">Cryphonectria parasitica (strain ATCC 38755 / EP155)</name>
    <dbReference type="NCBI Taxonomy" id="660469"/>
    <lineage>
        <taxon>Eukaryota</taxon>
        <taxon>Fungi</taxon>
        <taxon>Dikarya</taxon>
        <taxon>Ascomycota</taxon>
        <taxon>Pezizomycotina</taxon>
        <taxon>Sordariomycetes</taxon>
        <taxon>Sordariomycetidae</taxon>
        <taxon>Diaporthales</taxon>
        <taxon>Cryphonectriaceae</taxon>
        <taxon>Cryphonectria-Endothia species complex</taxon>
        <taxon>Cryphonectria</taxon>
    </lineage>
</organism>
<feature type="transmembrane region" description="Helical" evidence="7">
    <location>
        <begin position="12"/>
        <end position="33"/>
    </location>
</feature>
<dbReference type="Gene3D" id="1.10.630.10">
    <property type="entry name" value="Cytochrome P450"/>
    <property type="match status" value="1"/>
</dbReference>
<comment type="caution">
    <text evidence="8">The sequence shown here is derived from an EMBL/GenBank/DDBJ whole genome shotgun (WGS) entry which is preliminary data.</text>
</comment>
<comment type="cofactor">
    <cofactor evidence="1 6">
        <name>heme</name>
        <dbReference type="ChEBI" id="CHEBI:30413"/>
    </cofactor>
</comment>
<dbReference type="GO" id="GO:0020037">
    <property type="term" value="F:heme binding"/>
    <property type="evidence" value="ECO:0007669"/>
    <property type="project" value="InterPro"/>
</dbReference>
<dbReference type="GO" id="GO:0005506">
    <property type="term" value="F:iron ion binding"/>
    <property type="evidence" value="ECO:0007669"/>
    <property type="project" value="InterPro"/>
</dbReference>
<protein>
    <recommendedName>
        <fullName evidence="10">Isotrichodermin C-15 hydroxylase</fullName>
    </recommendedName>
</protein>
<evidence type="ECO:0000313" key="8">
    <source>
        <dbReference type="EMBL" id="KAF3761192.1"/>
    </source>
</evidence>
<evidence type="ECO:0000256" key="4">
    <source>
        <dbReference type="ARBA" id="ARBA00022723"/>
    </source>
</evidence>
<evidence type="ECO:0000256" key="1">
    <source>
        <dbReference type="ARBA" id="ARBA00001971"/>
    </source>
</evidence>
<keyword evidence="4 6" id="KW-0479">Metal-binding</keyword>
<dbReference type="Pfam" id="PF00067">
    <property type="entry name" value="p450"/>
    <property type="match status" value="1"/>
</dbReference>
<sequence length="512" mass="58989">MEAAAWSQTPRLLALLIGAFLAYRIGLAVYRVYFHPLSCFPGPKLWAASDLPVVWEDKIEGTFTKRMLKVHEEYGPIVRIGPNRIAVDGTIIWPQVFARRANQLEFTKVPESYPAQEKYVGLLPTQSRENHRRQRRLLAHAFSDAAMYEQERYIKYYVDLLVKRLRERAVAGETLDLTQWYNFTTFDIIGELAFADPFDALESGKSHPWISMISSSVRQAAAIQFLMHYPLLLPLMGFRVGLGDLMRLFRQSQQFIELSKEKTRKRLAMQDQSRRDIMAYIIDHNTDGKRMTQDEMFENSRALIGAGSETTATALSGMSFHLCQSPEAYQRLTDEIRTAFTCEEDITMRSTAHLPYLHACLEEALRMYPPASETPPRVSPGDYIHHDGNEYWIPKGTRLSNYQWATHHSPNNFADPEKYAPERWLPASHPLYNSRYAHDKKAVFRPFAAGPRDCIGKNLAYSEMRLVIARLLWNFDLELAEGQKDWVDSQLVFGLYQKGPLMARVHIRSIET</sequence>
<dbReference type="EMBL" id="MU032352">
    <property type="protein sequence ID" value="KAF3761192.1"/>
    <property type="molecule type" value="Genomic_DNA"/>
</dbReference>